<evidence type="ECO:0000313" key="4">
    <source>
        <dbReference type="Proteomes" id="UP001560045"/>
    </source>
</evidence>
<dbReference type="Proteomes" id="UP001560045">
    <property type="component" value="Unassembled WGS sequence"/>
</dbReference>
<comment type="caution">
    <text evidence="3">The sequence shown here is derived from an EMBL/GenBank/DDBJ whole genome shotgun (WGS) entry which is preliminary data.</text>
</comment>
<feature type="transmembrane region" description="Helical" evidence="1">
    <location>
        <begin position="74"/>
        <end position="96"/>
    </location>
</feature>
<dbReference type="EMBL" id="JBFNXQ010000002">
    <property type="protein sequence ID" value="MEX5716937.1"/>
    <property type="molecule type" value="Genomic_DNA"/>
</dbReference>
<keyword evidence="4" id="KW-1185">Reference proteome</keyword>
<accession>A0ABV3X938</accession>
<keyword evidence="1" id="KW-0812">Transmembrane</keyword>
<dbReference type="InterPro" id="IPR003675">
    <property type="entry name" value="Rce1/LyrA-like_dom"/>
</dbReference>
<evidence type="ECO:0000256" key="1">
    <source>
        <dbReference type="SAM" id="Phobius"/>
    </source>
</evidence>
<organism evidence="3 4">
    <name type="scientific">Geodermatophilus maliterrae</name>
    <dbReference type="NCBI Taxonomy" id="3162531"/>
    <lineage>
        <taxon>Bacteria</taxon>
        <taxon>Bacillati</taxon>
        <taxon>Actinomycetota</taxon>
        <taxon>Actinomycetes</taxon>
        <taxon>Geodermatophilales</taxon>
        <taxon>Geodermatophilaceae</taxon>
        <taxon>Geodermatophilus</taxon>
    </lineage>
</organism>
<reference evidence="3 4" key="1">
    <citation type="submission" date="2024-06" db="EMBL/GenBank/DDBJ databases">
        <title>Draft genome sequence of Geodermatophilus badlandi, a novel member of the Geodermatophilaceae isolated from badland sedimentary rocks in the Red desert, Wyoming, USA.</title>
        <authorList>
            <person name="Ben Tekaya S."/>
            <person name="Nouioui I."/>
            <person name="Flores G.M."/>
            <person name="Shaal M.N."/>
            <person name="Bredoire F."/>
            <person name="Basile F."/>
            <person name="Van Diepen L."/>
            <person name="Ward N.L."/>
        </authorList>
    </citation>
    <scope>NUCLEOTIDE SEQUENCE [LARGE SCALE GENOMIC DNA]</scope>
    <source>
        <strain evidence="3 4">WL48A</strain>
    </source>
</reference>
<evidence type="ECO:0000313" key="3">
    <source>
        <dbReference type="EMBL" id="MEX5716937.1"/>
    </source>
</evidence>
<dbReference type="RefSeq" id="WP_369202310.1">
    <property type="nucleotide sequence ID" value="NZ_JBFNXQ010000002.1"/>
</dbReference>
<proteinExistence type="predicted"/>
<feature type="domain" description="CAAX prenyl protease 2/Lysostaphin resistance protein A-like" evidence="2">
    <location>
        <begin position="120"/>
        <end position="225"/>
    </location>
</feature>
<dbReference type="InterPro" id="IPR015837">
    <property type="entry name" value="UCP026622_CAAX_protease"/>
</dbReference>
<dbReference type="Pfam" id="PF02517">
    <property type="entry name" value="Rce1-like"/>
    <property type="match status" value="1"/>
</dbReference>
<keyword evidence="1" id="KW-0472">Membrane</keyword>
<protein>
    <submittedName>
        <fullName evidence="3">Lysostaphin resistance A-like protein</fullName>
    </submittedName>
</protein>
<feature type="transmembrane region" description="Helical" evidence="1">
    <location>
        <begin position="213"/>
        <end position="234"/>
    </location>
</feature>
<sequence length="238" mass="24347">MHARPPGRGRALAFAAPLVLVLGAWNNLVVTRLPGHPASYVPANVTATVLLLVAARAVGLSWRDLGVDRRRLPAGLRWGGVPSAVVAAGCAAGLAIPALRPLFADARLAGADGGEVAYQVLVRIPLGTVLWEEVAFRGVLLAALARIVPPPAATGTAAVVFGFWHVRPTLSAVAANDLVEGPVLRGLAVVLGCAVTAAAGVLFAWLRVRSGSLLAPVLLHLATNTLGTLAAAAAHRLD</sequence>
<gene>
    <name evidence="3" type="ORF">ABQ292_00975</name>
</gene>
<dbReference type="PIRSF" id="PIRSF026622">
    <property type="entry name" value="Proteas_026622"/>
    <property type="match status" value="1"/>
</dbReference>
<feature type="transmembrane region" description="Helical" evidence="1">
    <location>
        <begin position="42"/>
        <end position="62"/>
    </location>
</feature>
<feature type="transmembrane region" description="Helical" evidence="1">
    <location>
        <begin position="186"/>
        <end position="206"/>
    </location>
</feature>
<name>A0ABV3X938_9ACTN</name>
<evidence type="ECO:0000259" key="2">
    <source>
        <dbReference type="Pfam" id="PF02517"/>
    </source>
</evidence>
<keyword evidence="1" id="KW-1133">Transmembrane helix</keyword>